<evidence type="ECO:0000259" key="9">
    <source>
        <dbReference type="PROSITE" id="PS50111"/>
    </source>
</evidence>
<keyword evidence="4 6" id="KW-0807">Transducer</keyword>
<dbReference type="Gene3D" id="6.10.340.10">
    <property type="match status" value="1"/>
</dbReference>
<dbReference type="Proteomes" id="UP000295689">
    <property type="component" value="Unassembled WGS sequence"/>
</dbReference>
<dbReference type="Pfam" id="PF00672">
    <property type="entry name" value="HAMP"/>
    <property type="match status" value="1"/>
</dbReference>
<dbReference type="CDD" id="cd06225">
    <property type="entry name" value="HAMP"/>
    <property type="match status" value="1"/>
</dbReference>
<comment type="caution">
    <text evidence="11">The sequence shown here is derived from an EMBL/GenBank/DDBJ whole genome shotgun (WGS) entry which is preliminary data.</text>
</comment>
<dbReference type="PANTHER" id="PTHR32089:SF112">
    <property type="entry name" value="LYSOZYME-LIKE PROTEIN-RELATED"/>
    <property type="match status" value="1"/>
</dbReference>
<sequence length="568" mass="62884">MKKFVWSNLTIGRKYLFIFSLVALTFVGSLLFTYLMLTKTQGTMESSESRNAIASNVTELDSIYKEKYIQIPQYLILSDEKLLSDYLEDSKRFVEVAKMVKSDLKNEEQIALFNQMIENNHELDQYFFSTVVPKVKQLSTDDFKELQQSVEQLRADTSQVANKLKSEAIESNISGMKEAKENIDSTSMILIFAGAVSIIVSFVLLMLVSRKINRELNLVVSTSDEIANGNLNFTQLTYEGQDEIGRLSHSINHMGARLREMIYEVSRLAGEVDRHSSALAGASSEVKIGSEQISLTIEELASGASNQANEAASISESTEAFHRQLIDARENSTRLAGYSDDVQGVLEEGSRQMTQSLNQMNVINDVVRGSVVKIESLTSRISTITELVDVIKSISNQTNLLSLNASIEAARAGEAGRGFAVVADEVRKLSEEVGSSVANITQIVGNILHESAVMKDELNKGFAEVNKGTEQIRKTDENFTVLKQTIDDMNVNVKNISQVLQYFNQASEEINESVGSIAAITEESAAGAQEVSAAAIQQNHSIDSISHSAEELRKMMNQMNDMINKFRL</sequence>
<dbReference type="SMART" id="SM00304">
    <property type="entry name" value="HAMP"/>
    <property type="match status" value="1"/>
</dbReference>
<dbReference type="Gene3D" id="1.10.287.950">
    <property type="entry name" value="Methyl-accepting chemotaxis protein"/>
    <property type="match status" value="1"/>
</dbReference>
<keyword evidence="7" id="KW-0175">Coiled coil</keyword>
<keyword evidence="8" id="KW-0812">Transmembrane</keyword>
<keyword evidence="12" id="KW-1185">Reference proteome</keyword>
<feature type="domain" description="Methyl-accepting transducer" evidence="9">
    <location>
        <begin position="282"/>
        <end position="518"/>
    </location>
</feature>
<gene>
    <name evidence="11" type="ORF">EV146_106264</name>
</gene>
<evidence type="ECO:0000313" key="11">
    <source>
        <dbReference type="EMBL" id="TCN25061.1"/>
    </source>
</evidence>
<evidence type="ECO:0000256" key="8">
    <source>
        <dbReference type="SAM" id="Phobius"/>
    </source>
</evidence>
<evidence type="ECO:0000256" key="1">
    <source>
        <dbReference type="ARBA" id="ARBA00004236"/>
    </source>
</evidence>
<keyword evidence="8" id="KW-1133">Transmembrane helix</keyword>
<evidence type="ECO:0000256" key="6">
    <source>
        <dbReference type="PROSITE-ProRule" id="PRU00284"/>
    </source>
</evidence>
<dbReference type="GO" id="GO:0007165">
    <property type="term" value="P:signal transduction"/>
    <property type="evidence" value="ECO:0007669"/>
    <property type="project" value="UniProtKB-KW"/>
</dbReference>
<evidence type="ECO:0000256" key="3">
    <source>
        <dbReference type="ARBA" id="ARBA00023136"/>
    </source>
</evidence>
<feature type="transmembrane region" description="Helical" evidence="8">
    <location>
        <begin position="186"/>
        <end position="208"/>
    </location>
</feature>
<dbReference type="Pfam" id="PF00015">
    <property type="entry name" value="MCPsignal"/>
    <property type="match status" value="1"/>
</dbReference>
<reference evidence="11 12" key="1">
    <citation type="journal article" date="2015" name="Stand. Genomic Sci.">
        <title>Genomic Encyclopedia of Bacterial and Archaeal Type Strains, Phase III: the genomes of soil and plant-associated and newly described type strains.</title>
        <authorList>
            <person name="Whitman W.B."/>
            <person name="Woyke T."/>
            <person name="Klenk H.P."/>
            <person name="Zhou Y."/>
            <person name="Lilburn T.G."/>
            <person name="Beck B.J."/>
            <person name="De Vos P."/>
            <person name="Vandamme P."/>
            <person name="Eisen J.A."/>
            <person name="Garrity G."/>
            <person name="Hugenholtz P."/>
            <person name="Kyrpides N.C."/>
        </authorList>
    </citation>
    <scope>NUCLEOTIDE SEQUENCE [LARGE SCALE GENOMIC DNA]</scope>
    <source>
        <strain evidence="11 12">CV53</strain>
    </source>
</reference>
<protein>
    <submittedName>
        <fullName evidence="11">Methyl-accepting chemotaxis protein</fullName>
    </submittedName>
</protein>
<evidence type="ECO:0000256" key="7">
    <source>
        <dbReference type="SAM" id="Coils"/>
    </source>
</evidence>
<dbReference type="PROSITE" id="PS50885">
    <property type="entry name" value="HAMP"/>
    <property type="match status" value="1"/>
</dbReference>
<dbReference type="SMART" id="SM00283">
    <property type="entry name" value="MA"/>
    <property type="match status" value="1"/>
</dbReference>
<feature type="transmembrane region" description="Helical" evidence="8">
    <location>
        <begin position="15"/>
        <end position="37"/>
    </location>
</feature>
<name>A0A4R2BDS0_9BACI</name>
<dbReference type="SUPFAM" id="SSF58104">
    <property type="entry name" value="Methyl-accepting chemotaxis protein (MCP) signaling domain"/>
    <property type="match status" value="1"/>
</dbReference>
<dbReference type="PROSITE" id="PS50111">
    <property type="entry name" value="CHEMOTAXIS_TRANSDUC_2"/>
    <property type="match status" value="1"/>
</dbReference>
<dbReference type="EMBL" id="SLVV01000006">
    <property type="protein sequence ID" value="TCN25061.1"/>
    <property type="molecule type" value="Genomic_DNA"/>
</dbReference>
<comment type="similarity">
    <text evidence="5">Belongs to the methyl-accepting chemotaxis (MCP) protein family.</text>
</comment>
<evidence type="ECO:0000259" key="10">
    <source>
        <dbReference type="PROSITE" id="PS50885"/>
    </source>
</evidence>
<dbReference type="InterPro" id="IPR003660">
    <property type="entry name" value="HAMP_dom"/>
</dbReference>
<evidence type="ECO:0000313" key="12">
    <source>
        <dbReference type="Proteomes" id="UP000295689"/>
    </source>
</evidence>
<keyword evidence="3 8" id="KW-0472">Membrane</keyword>
<dbReference type="InterPro" id="IPR004089">
    <property type="entry name" value="MCPsignal_dom"/>
</dbReference>
<keyword evidence="2" id="KW-1003">Cell membrane</keyword>
<dbReference type="GO" id="GO:0005886">
    <property type="term" value="C:plasma membrane"/>
    <property type="evidence" value="ECO:0007669"/>
    <property type="project" value="UniProtKB-SubCell"/>
</dbReference>
<dbReference type="PANTHER" id="PTHR32089">
    <property type="entry name" value="METHYL-ACCEPTING CHEMOTAXIS PROTEIN MCPB"/>
    <property type="match status" value="1"/>
</dbReference>
<evidence type="ECO:0000256" key="5">
    <source>
        <dbReference type="ARBA" id="ARBA00029447"/>
    </source>
</evidence>
<dbReference type="AlphaFoldDB" id="A0A4R2BDS0"/>
<feature type="coiled-coil region" evidence="7">
    <location>
        <begin position="136"/>
        <end position="163"/>
    </location>
</feature>
<organism evidence="11 12">
    <name type="scientific">Mesobacillus foraminis</name>
    <dbReference type="NCBI Taxonomy" id="279826"/>
    <lineage>
        <taxon>Bacteria</taxon>
        <taxon>Bacillati</taxon>
        <taxon>Bacillota</taxon>
        <taxon>Bacilli</taxon>
        <taxon>Bacillales</taxon>
        <taxon>Bacillaceae</taxon>
        <taxon>Mesobacillus</taxon>
    </lineage>
</organism>
<comment type="subcellular location">
    <subcellularLocation>
        <location evidence="1">Cell membrane</location>
    </subcellularLocation>
</comment>
<evidence type="ECO:0000256" key="4">
    <source>
        <dbReference type="ARBA" id="ARBA00023224"/>
    </source>
</evidence>
<evidence type="ECO:0000256" key="2">
    <source>
        <dbReference type="ARBA" id="ARBA00022475"/>
    </source>
</evidence>
<feature type="domain" description="HAMP" evidence="10">
    <location>
        <begin position="210"/>
        <end position="263"/>
    </location>
</feature>
<proteinExistence type="inferred from homology"/>
<accession>A0A4R2BDS0</accession>